<gene>
    <name evidence="2" type="ORF">L202_08446</name>
</gene>
<dbReference type="OrthoDB" id="10277713at2759"/>
<evidence type="ECO:0000256" key="1">
    <source>
        <dbReference type="SAM" id="MobiDB-lite"/>
    </source>
</evidence>
<comment type="caution">
    <text evidence="2">The sequence shown here is derived from an EMBL/GenBank/DDBJ whole genome shotgun (WGS) entry which is preliminary data.</text>
</comment>
<sequence length="155" mass="17473">MSDRNEETVLARSYVDPSAPFTEGPPDPSNPFFSSIIRGTQKSLYWSYNPQTESYTIKIPALIGPEGSRGTFNYLEGESKAAHSTLLDEEWRSRVTWANGRSLKEEVEIRFPFLTERQTDAFMFDVETRLAALKHIVINSPTHPMGAEGISNSKE</sequence>
<dbReference type="GeneID" id="30159755"/>
<proteinExistence type="predicted"/>
<evidence type="ECO:0000313" key="2">
    <source>
        <dbReference type="EMBL" id="ODN73051.1"/>
    </source>
</evidence>
<reference evidence="2 3" key="1">
    <citation type="submission" date="2016-06" db="EMBL/GenBank/DDBJ databases">
        <title>Evolution of pathogenesis and genome organization in the Tremellales.</title>
        <authorList>
            <person name="Cuomo C."/>
            <person name="Litvintseva A."/>
            <person name="Heitman J."/>
            <person name="Chen Y."/>
            <person name="Sun S."/>
            <person name="Springer D."/>
            <person name="Dromer F."/>
            <person name="Young S."/>
            <person name="Zeng Q."/>
            <person name="Chapman S."/>
            <person name="Gujja S."/>
            <person name="Saif S."/>
            <person name="Birren B."/>
        </authorList>
    </citation>
    <scope>NUCLEOTIDE SEQUENCE [LARGE SCALE GENOMIC DNA]</scope>
    <source>
        <strain evidence="2 3">CBS 6039</strain>
    </source>
</reference>
<protein>
    <submittedName>
        <fullName evidence="2">Uncharacterized protein</fullName>
    </submittedName>
</protein>
<name>A0A1E3HC79_9TREE</name>
<dbReference type="RefSeq" id="XP_018988992.1">
    <property type="nucleotide sequence ID" value="XM_019143328.1"/>
</dbReference>
<feature type="region of interest" description="Disordered" evidence="1">
    <location>
        <begin position="1"/>
        <end position="31"/>
    </location>
</feature>
<evidence type="ECO:0000313" key="3">
    <source>
        <dbReference type="Proteomes" id="UP000094065"/>
    </source>
</evidence>
<accession>A0A1E3HC79</accession>
<dbReference type="Proteomes" id="UP000094065">
    <property type="component" value="Unassembled WGS sequence"/>
</dbReference>
<dbReference type="EMBL" id="AWGJ01000014">
    <property type="protein sequence ID" value="ODN73051.1"/>
    <property type="molecule type" value="Genomic_DNA"/>
</dbReference>
<organism evidence="2 3">
    <name type="scientific">Cryptococcus amylolentus CBS 6039</name>
    <dbReference type="NCBI Taxonomy" id="1295533"/>
    <lineage>
        <taxon>Eukaryota</taxon>
        <taxon>Fungi</taxon>
        <taxon>Dikarya</taxon>
        <taxon>Basidiomycota</taxon>
        <taxon>Agaricomycotina</taxon>
        <taxon>Tremellomycetes</taxon>
        <taxon>Tremellales</taxon>
        <taxon>Cryptococcaceae</taxon>
        <taxon>Cryptococcus</taxon>
    </lineage>
</organism>
<keyword evidence="3" id="KW-1185">Reference proteome</keyword>
<dbReference type="AlphaFoldDB" id="A0A1E3HC79"/>